<name>A0ABX0PEH4_9BURK</name>
<keyword evidence="2" id="KW-1185">Reference proteome</keyword>
<proteinExistence type="predicted"/>
<organism evidence="1 2">
    <name type="scientific">Telluria antibiotica</name>
    <dbReference type="NCBI Taxonomy" id="2717319"/>
    <lineage>
        <taxon>Bacteria</taxon>
        <taxon>Pseudomonadati</taxon>
        <taxon>Pseudomonadota</taxon>
        <taxon>Betaproteobacteria</taxon>
        <taxon>Burkholderiales</taxon>
        <taxon>Oxalobacteraceae</taxon>
        <taxon>Telluria group</taxon>
        <taxon>Telluria</taxon>
    </lineage>
</organism>
<protein>
    <recommendedName>
        <fullName evidence="3">GATA-type domain-containing protein</fullName>
    </recommendedName>
</protein>
<sequence length="79" mass="9011">MPSCPECGSTYVRRVARTPSMRLLWGSERLLCSDCGARSLVFPKLRQFVARHPNIHQFLKRLPDSSGVARIIPERQRSS</sequence>
<evidence type="ECO:0000313" key="2">
    <source>
        <dbReference type="Proteomes" id="UP000716322"/>
    </source>
</evidence>
<dbReference type="EMBL" id="JAAQOM010000010">
    <property type="protein sequence ID" value="NIA55425.1"/>
    <property type="molecule type" value="Genomic_DNA"/>
</dbReference>
<dbReference type="RefSeq" id="WP_166860719.1">
    <property type="nucleotide sequence ID" value="NZ_JAAQOM010000010.1"/>
</dbReference>
<comment type="caution">
    <text evidence="1">The sequence shown here is derived from an EMBL/GenBank/DDBJ whole genome shotgun (WGS) entry which is preliminary data.</text>
</comment>
<accession>A0ABX0PEH4</accession>
<evidence type="ECO:0008006" key="3">
    <source>
        <dbReference type="Google" id="ProtNLM"/>
    </source>
</evidence>
<gene>
    <name evidence="1" type="ORF">HAV22_17450</name>
</gene>
<dbReference type="Proteomes" id="UP000716322">
    <property type="component" value="Unassembled WGS sequence"/>
</dbReference>
<reference evidence="1 2" key="1">
    <citation type="submission" date="2020-03" db="EMBL/GenBank/DDBJ databases">
        <title>Genome sequence of strain Massilia sp. TW-1.</title>
        <authorList>
            <person name="Chaudhary D.K."/>
        </authorList>
    </citation>
    <scope>NUCLEOTIDE SEQUENCE [LARGE SCALE GENOMIC DNA]</scope>
    <source>
        <strain evidence="1 2">TW-1</strain>
    </source>
</reference>
<evidence type="ECO:0000313" key="1">
    <source>
        <dbReference type="EMBL" id="NIA55425.1"/>
    </source>
</evidence>